<evidence type="ECO:0000259" key="12">
    <source>
        <dbReference type="Pfam" id="PF00263"/>
    </source>
</evidence>
<dbReference type="NCBIfam" id="TIGR02517">
    <property type="entry name" value="type_II_gspD"/>
    <property type="match status" value="1"/>
</dbReference>
<dbReference type="InterPro" id="IPR038591">
    <property type="entry name" value="NolW-like_sf"/>
</dbReference>
<evidence type="ECO:0000256" key="4">
    <source>
        <dbReference type="ARBA" id="ARBA00022452"/>
    </source>
</evidence>
<gene>
    <name evidence="16" type="ORF">GCM10007888_28330</name>
    <name evidence="15" type="ORF">MOX02_56220</name>
</gene>
<reference evidence="16" key="1">
    <citation type="journal article" date="2014" name="Int. J. Syst. Evol. Microbiol.">
        <title>Complete genome of a new Firmicutes species belonging to the dominant human colonic microbiota ('Ruminococcus bicirculans') reveals two chromosomes and a selective capacity to utilize plant glucans.</title>
        <authorList>
            <consortium name="NISC Comparative Sequencing Program"/>
            <person name="Wegmann U."/>
            <person name="Louis P."/>
            <person name="Goesmann A."/>
            <person name="Henrissat B."/>
            <person name="Duncan S.H."/>
            <person name="Flint H.J."/>
        </authorList>
    </citation>
    <scope>NUCLEOTIDE SEQUENCE</scope>
    <source>
        <strain evidence="16">NBRC 107715</strain>
    </source>
</reference>
<keyword evidence="9" id="KW-0998">Cell outer membrane</keyword>
<dbReference type="EMBL" id="BJZU01000164">
    <property type="protein sequence ID" value="GEP07584.1"/>
    <property type="molecule type" value="Genomic_DNA"/>
</dbReference>
<dbReference type="Gene3D" id="3.30.1370.120">
    <property type="match status" value="2"/>
</dbReference>
<dbReference type="InterPro" id="IPR050810">
    <property type="entry name" value="Bact_Secretion_Sys_Channel"/>
</dbReference>
<keyword evidence="8" id="KW-0472">Membrane</keyword>
<dbReference type="PANTHER" id="PTHR30332">
    <property type="entry name" value="PROBABLE GENERAL SECRETION PATHWAY PROTEIN D"/>
    <property type="match status" value="1"/>
</dbReference>
<feature type="region of interest" description="Disordered" evidence="11">
    <location>
        <begin position="1"/>
        <end position="39"/>
    </location>
</feature>
<evidence type="ECO:0000256" key="10">
    <source>
        <dbReference type="RuleBase" id="RU004004"/>
    </source>
</evidence>
<dbReference type="Proteomes" id="UP000321960">
    <property type="component" value="Unassembled WGS sequence"/>
</dbReference>
<evidence type="ECO:0000256" key="2">
    <source>
        <dbReference type="ARBA" id="ARBA00006980"/>
    </source>
</evidence>
<dbReference type="PRINTS" id="PR00811">
    <property type="entry name" value="BCTERIALGSPD"/>
</dbReference>
<feature type="domain" description="NolW-like" evidence="13">
    <location>
        <begin position="308"/>
        <end position="471"/>
    </location>
</feature>
<dbReference type="InterPro" id="IPR049371">
    <property type="entry name" value="GspD-like_N0"/>
</dbReference>
<reference evidence="16" key="4">
    <citation type="submission" date="2023-01" db="EMBL/GenBank/DDBJ databases">
        <title>Draft genome sequence of Methylobacterium oxalidis strain NBRC 107715.</title>
        <authorList>
            <person name="Sun Q."/>
            <person name="Mori K."/>
        </authorList>
    </citation>
    <scope>NUCLEOTIDE SEQUENCE</scope>
    <source>
        <strain evidence="16">NBRC 107715</strain>
    </source>
</reference>
<evidence type="ECO:0000256" key="5">
    <source>
        <dbReference type="ARBA" id="ARBA00022692"/>
    </source>
</evidence>
<evidence type="ECO:0000313" key="15">
    <source>
        <dbReference type="EMBL" id="GEP07584.1"/>
    </source>
</evidence>
<dbReference type="Pfam" id="PF21305">
    <property type="entry name" value="type_II_gspD_N0"/>
    <property type="match status" value="1"/>
</dbReference>
<dbReference type="PANTHER" id="PTHR30332:SF25">
    <property type="entry name" value="SECRETIN XPSD"/>
    <property type="match status" value="1"/>
</dbReference>
<keyword evidence="18" id="KW-1185">Reference proteome</keyword>
<dbReference type="GO" id="GO:0015628">
    <property type="term" value="P:protein secretion by the type II secretion system"/>
    <property type="evidence" value="ECO:0007669"/>
    <property type="project" value="InterPro"/>
</dbReference>
<comment type="similarity">
    <text evidence="2">Belongs to the bacterial secretin family. GSP D subfamily.</text>
</comment>
<evidence type="ECO:0000313" key="16">
    <source>
        <dbReference type="EMBL" id="GLS64452.1"/>
    </source>
</evidence>
<name>A0A512JC90_9HYPH</name>
<evidence type="ECO:0000259" key="14">
    <source>
        <dbReference type="Pfam" id="PF21305"/>
    </source>
</evidence>
<accession>A0A512JC90</accession>
<evidence type="ECO:0000256" key="11">
    <source>
        <dbReference type="SAM" id="MobiDB-lite"/>
    </source>
</evidence>
<dbReference type="EMBL" id="BSPK01000037">
    <property type="protein sequence ID" value="GLS64452.1"/>
    <property type="molecule type" value="Genomic_DNA"/>
</dbReference>
<feature type="domain" description="NolW-like" evidence="13">
    <location>
        <begin position="167"/>
        <end position="224"/>
    </location>
</feature>
<dbReference type="InterPro" id="IPR005644">
    <property type="entry name" value="NolW-like"/>
</dbReference>
<evidence type="ECO:0000313" key="18">
    <source>
        <dbReference type="Proteomes" id="UP001156856"/>
    </source>
</evidence>
<feature type="domain" description="Type II/III secretion system secretin-like" evidence="12">
    <location>
        <begin position="536"/>
        <end position="702"/>
    </location>
</feature>
<evidence type="ECO:0000256" key="7">
    <source>
        <dbReference type="ARBA" id="ARBA00022927"/>
    </source>
</evidence>
<keyword evidence="7" id="KW-0653">Protein transport</keyword>
<organism evidence="15 17">
    <name type="scientific">Methylobacterium oxalidis</name>
    <dbReference type="NCBI Taxonomy" id="944322"/>
    <lineage>
        <taxon>Bacteria</taxon>
        <taxon>Pseudomonadati</taxon>
        <taxon>Pseudomonadota</taxon>
        <taxon>Alphaproteobacteria</taxon>
        <taxon>Hyphomicrobiales</taxon>
        <taxon>Methylobacteriaceae</taxon>
        <taxon>Methylobacterium</taxon>
    </lineage>
</organism>
<sequence length="740" mass="77841">MPEWSGRVPAPVVPDDGKRRVGASPRTSDPSAPAAPDKVRVGIGSGKFYGEPRPARAPAEAAAGSHTLNLVDASIQEAAAAVLGDILGTNYTIDPKLEGRVTLQTTHPVTKTGAVELFESALRNVGGALSRSGNVVRIVPVEQATAGGRVGMADRGGSGGAGVGNSVKVLPLRYVAAAEMKRLLEPIASYGGVVRIDPSRNALLLSGTDQEIAAMRDAVAVFDVNYMKGMSFALVPVRSLDPEDVVDNLNKAFATNGEGAMSGMVQFIPNKRLKSVLVISKQPEYLLSAKAWIRNLDGVASGNRKEFFTYVLRNRQAKDVVDVLNAMFSDETSAREVRSARTGRTGLGDGPPNGGSLNGADAGPGGGFSVGGGVPFGAPVGGLAGGGLNGAGLNGGLGGGLTSERFLDGPLPRVDENGGYRSAGIGAGDNGEPRIKIVADPSQNALLILASESDYRRVERVLANLDVLPNQVLIEATIAEVQLNDDLRLGVRWFFQNRNGSRSGTFSDLLTGAVGSAFPGFSFVARAAGGQVTLNALNDVTRVDVLASPSLMVLDRRTAVLQIGDQVPIQTQSSQSVLVPGAPVVNSIAYKDTGVILSVTPRVSESGRVLLDIEQEVSNVQRTTSSNIDSPSFGRRKVRTTVVVNNGESITLGGLIQDRTTVGETRVPVLGDLPIIGNAFKEKQNLVEKTELLIMLTPRVVRDLNEAAAVTDEYRNRVRSVLPTRDPVQRLMTNVKRTIE</sequence>
<dbReference type="InterPro" id="IPR001775">
    <property type="entry name" value="GspD/PilQ"/>
</dbReference>
<evidence type="ECO:0000256" key="6">
    <source>
        <dbReference type="ARBA" id="ARBA00022729"/>
    </source>
</evidence>
<evidence type="ECO:0000259" key="13">
    <source>
        <dbReference type="Pfam" id="PF03958"/>
    </source>
</evidence>
<dbReference type="GO" id="GO:0009279">
    <property type="term" value="C:cell outer membrane"/>
    <property type="evidence" value="ECO:0007669"/>
    <property type="project" value="UniProtKB-SubCell"/>
</dbReference>
<dbReference type="AlphaFoldDB" id="A0A512JC90"/>
<reference evidence="15 17" key="3">
    <citation type="submission" date="2019-07" db="EMBL/GenBank/DDBJ databases">
        <title>Whole genome shotgun sequence of Methylobacterium oxalidis NBRC 107715.</title>
        <authorList>
            <person name="Hosoyama A."/>
            <person name="Uohara A."/>
            <person name="Ohji S."/>
            <person name="Ichikawa N."/>
        </authorList>
    </citation>
    <scope>NUCLEOTIDE SEQUENCE [LARGE SCALE GENOMIC DNA]</scope>
    <source>
        <strain evidence="15 17">NBRC 107715</strain>
    </source>
</reference>
<keyword evidence="3 10" id="KW-0813">Transport</keyword>
<keyword evidence="5" id="KW-0812">Transmembrane</keyword>
<feature type="compositionally biased region" description="Gly residues" evidence="11">
    <location>
        <begin position="345"/>
        <end position="364"/>
    </location>
</feature>
<comment type="subcellular location">
    <subcellularLocation>
        <location evidence="1 10">Cell outer membrane</location>
    </subcellularLocation>
</comment>
<evidence type="ECO:0000256" key="8">
    <source>
        <dbReference type="ARBA" id="ARBA00023136"/>
    </source>
</evidence>
<keyword evidence="6" id="KW-0732">Signal</keyword>
<evidence type="ECO:0000256" key="9">
    <source>
        <dbReference type="ARBA" id="ARBA00023237"/>
    </source>
</evidence>
<dbReference type="Pfam" id="PF00263">
    <property type="entry name" value="Secretin"/>
    <property type="match status" value="1"/>
</dbReference>
<evidence type="ECO:0000313" key="17">
    <source>
        <dbReference type="Proteomes" id="UP000321960"/>
    </source>
</evidence>
<evidence type="ECO:0008006" key="19">
    <source>
        <dbReference type="Google" id="ProtNLM"/>
    </source>
</evidence>
<dbReference type="Proteomes" id="UP001156856">
    <property type="component" value="Unassembled WGS sequence"/>
</dbReference>
<proteinExistence type="inferred from homology"/>
<feature type="domain" description="GspD-like N0" evidence="14">
    <location>
        <begin position="68"/>
        <end position="138"/>
    </location>
</feature>
<evidence type="ECO:0000256" key="3">
    <source>
        <dbReference type="ARBA" id="ARBA00022448"/>
    </source>
</evidence>
<feature type="region of interest" description="Disordered" evidence="11">
    <location>
        <begin position="334"/>
        <end position="364"/>
    </location>
</feature>
<dbReference type="GO" id="GO:0015627">
    <property type="term" value="C:type II protein secretion system complex"/>
    <property type="evidence" value="ECO:0007669"/>
    <property type="project" value="InterPro"/>
</dbReference>
<dbReference type="Pfam" id="PF03958">
    <property type="entry name" value="Secretin_N"/>
    <property type="match status" value="2"/>
</dbReference>
<dbReference type="InterPro" id="IPR004846">
    <property type="entry name" value="T2SS/T3SS_dom"/>
</dbReference>
<evidence type="ECO:0000256" key="1">
    <source>
        <dbReference type="ARBA" id="ARBA00004442"/>
    </source>
</evidence>
<protein>
    <recommendedName>
        <fullName evidence="19">Type II secretion system protein GspD</fullName>
    </recommendedName>
</protein>
<dbReference type="InterPro" id="IPR013356">
    <property type="entry name" value="T2SS_GspD"/>
</dbReference>
<reference evidence="18" key="2">
    <citation type="journal article" date="2019" name="Int. J. Syst. Evol. Microbiol.">
        <title>The Global Catalogue of Microorganisms (GCM) 10K type strain sequencing project: providing services to taxonomists for standard genome sequencing and annotation.</title>
        <authorList>
            <consortium name="The Broad Institute Genomics Platform"/>
            <consortium name="The Broad Institute Genome Sequencing Center for Infectious Disease"/>
            <person name="Wu L."/>
            <person name="Ma J."/>
        </authorList>
    </citation>
    <scope>NUCLEOTIDE SEQUENCE [LARGE SCALE GENOMIC DNA]</scope>
    <source>
        <strain evidence="18">NBRC 107715</strain>
    </source>
</reference>
<keyword evidence="4" id="KW-1134">Transmembrane beta strand</keyword>
<comment type="caution">
    <text evidence="15">The sequence shown here is derived from an EMBL/GenBank/DDBJ whole genome shotgun (WGS) entry which is preliminary data.</text>
</comment>